<dbReference type="Proteomes" id="UP000588604">
    <property type="component" value="Unassembled WGS sequence"/>
</dbReference>
<keyword evidence="1" id="KW-0812">Transmembrane</keyword>
<reference evidence="2 3" key="1">
    <citation type="submission" date="2020-08" db="EMBL/GenBank/DDBJ databases">
        <title>Genomic Encyclopedia of Type Strains, Phase IV (KMG-IV): sequencing the most valuable type-strain genomes for metagenomic binning, comparative biology and taxonomic classification.</title>
        <authorList>
            <person name="Goeker M."/>
        </authorList>
    </citation>
    <scope>NUCLEOTIDE SEQUENCE [LARGE SCALE GENOMIC DNA]</scope>
    <source>
        <strain evidence="2 3">DSM 102044</strain>
    </source>
</reference>
<sequence length="174" mass="19945">MKKIIGNYILISLIKGILLFGIILLGDYFETTPILLRFILYFIIIGLLDWQILNRIKDEITTYRFIKSLAFSFLTFVTILWITGPLFLLYNHLTDTQIEGEPQMPTSALLIFLAFGLISSLIVSITWTKKIKKTDANRVASPAIKHQQGEALTPPYVRVFPINRDRLYTAVHQA</sequence>
<gene>
    <name evidence="2" type="ORF">FHS59_002288</name>
</gene>
<dbReference type="AlphaFoldDB" id="A0A841MH21"/>
<feature type="transmembrane region" description="Helical" evidence="1">
    <location>
        <begin position="7"/>
        <end position="28"/>
    </location>
</feature>
<evidence type="ECO:0000256" key="1">
    <source>
        <dbReference type="SAM" id="Phobius"/>
    </source>
</evidence>
<proteinExistence type="predicted"/>
<feature type="transmembrane region" description="Helical" evidence="1">
    <location>
        <begin position="65"/>
        <end position="88"/>
    </location>
</feature>
<keyword evidence="1" id="KW-0472">Membrane</keyword>
<feature type="transmembrane region" description="Helical" evidence="1">
    <location>
        <begin position="34"/>
        <end position="53"/>
    </location>
</feature>
<comment type="caution">
    <text evidence="2">The sequence shown here is derived from an EMBL/GenBank/DDBJ whole genome shotgun (WGS) entry which is preliminary data.</text>
</comment>
<protein>
    <submittedName>
        <fullName evidence="2">Drug/metabolite transporter (DMT)-like permease</fullName>
    </submittedName>
</protein>
<dbReference type="EMBL" id="JACIJO010000002">
    <property type="protein sequence ID" value="MBB6326660.1"/>
    <property type="molecule type" value="Genomic_DNA"/>
</dbReference>
<accession>A0A841MH21</accession>
<feature type="transmembrane region" description="Helical" evidence="1">
    <location>
        <begin position="108"/>
        <end position="128"/>
    </location>
</feature>
<keyword evidence="3" id="KW-1185">Reference proteome</keyword>
<evidence type="ECO:0000313" key="2">
    <source>
        <dbReference type="EMBL" id="MBB6326660.1"/>
    </source>
</evidence>
<organism evidence="2 3">
    <name type="scientific">Algoriphagus iocasae</name>
    <dbReference type="NCBI Taxonomy" id="1836499"/>
    <lineage>
        <taxon>Bacteria</taxon>
        <taxon>Pseudomonadati</taxon>
        <taxon>Bacteroidota</taxon>
        <taxon>Cytophagia</taxon>
        <taxon>Cytophagales</taxon>
        <taxon>Cyclobacteriaceae</taxon>
        <taxon>Algoriphagus</taxon>
    </lineage>
</organism>
<keyword evidence="1" id="KW-1133">Transmembrane helix</keyword>
<name>A0A841MH21_9BACT</name>
<evidence type="ECO:0000313" key="3">
    <source>
        <dbReference type="Proteomes" id="UP000588604"/>
    </source>
</evidence>